<sequence>MFGPLPRFHRFVIAGIVLAVCVSIGLWMGASPQVPVLVSAGLTGGLLVGAGLAWLTAHESHHERAATLRVRRRH</sequence>
<evidence type="ECO:0000313" key="5">
    <source>
        <dbReference type="Proteomes" id="UP000630594"/>
    </source>
</evidence>
<dbReference type="AlphaFoldDB" id="A0A4P7UA64"/>
<reference evidence="3" key="4">
    <citation type="submission" date="2019-03" db="EMBL/GenBank/DDBJ databases">
        <authorList>
            <person name="Huang Y."/>
        </authorList>
    </citation>
    <scope>NUCLEOTIDE SEQUENCE</scope>
    <source>
        <strain evidence="3">JCM 16608</strain>
    </source>
</reference>
<dbReference type="EMBL" id="CP038462">
    <property type="protein sequence ID" value="QCC76950.1"/>
    <property type="molecule type" value="Genomic_DNA"/>
</dbReference>
<dbReference type="Proteomes" id="UP000630594">
    <property type="component" value="Unassembled WGS sequence"/>
</dbReference>
<evidence type="ECO:0000313" key="3">
    <source>
        <dbReference type="EMBL" id="QCC76950.1"/>
    </source>
</evidence>
<name>A0A4P7UA64_9ACTN</name>
<feature type="transmembrane region" description="Helical" evidence="1">
    <location>
        <begin position="36"/>
        <end position="55"/>
    </location>
</feature>
<reference evidence="5" key="3">
    <citation type="journal article" date="2019" name="Int. J. Syst. Evol. Microbiol.">
        <title>The Global Catalogue of Microorganisms (GCM) 10K type strain sequencing project: providing services to taxonomists for standard genome sequencing and annotation.</title>
        <authorList>
            <consortium name="The Broad Institute Genomics Platform"/>
            <consortium name="The Broad Institute Genome Sequencing Center for Infectious Disease"/>
            <person name="Wu L."/>
            <person name="Ma J."/>
        </authorList>
    </citation>
    <scope>NUCLEOTIDE SEQUENCE [LARGE SCALE GENOMIC DNA]</scope>
    <source>
        <strain evidence="5">CCM 7403</strain>
    </source>
</reference>
<protein>
    <submittedName>
        <fullName evidence="3">Uncharacterized protein</fullName>
    </submittedName>
</protein>
<keyword evidence="1" id="KW-1133">Transmembrane helix</keyword>
<proteinExistence type="predicted"/>
<dbReference type="Proteomes" id="UP000297025">
    <property type="component" value="Chromosome"/>
</dbReference>
<accession>A0A4P7UA64</accession>
<dbReference type="RefSeq" id="WP_135831996.1">
    <property type="nucleotide sequence ID" value="NZ_BMCK01000002.1"/>
</dbReference>
<reference evidence="3 4" key="1">
    <citation type="journal article" date="2008" name="Int. J. Syst. Evol. Microbiol.">
        <title>Nocardioides daphniae sp. nov., isolated from Daphnia cucullata (Crustacea: Cladocera).</title>
        <authorList>
            <person name="Toth E.M."/>
            <person name="Keki Z."/>
            <person name="Homonnay Z.G."/>
            <person name="Borsodi A.K."/>
            <person name="Marialigeti K."/>
            <person name="Schumann P."/>
        </authorList>
    </citation>
    <scope>NUCLEOTIDE SEQUENCE [LARGE SCALE GENOMIC DNA]</scope>
    <source>
        <strain evidence="3 4">JCM 16608</strain>
    </source>
</reference>
<keyword evidence="1" id="KW-0812">Transmembrane</keyword>
<dbReference type="KEGG" id="ndp:E2C04_06465"/>
<dbReference type="OrthoDB" id="3790707at2"/>
<keyword evidence="5" id="KW-1185">Reference proteome</keyword>
<feature type="transmembrane region" description="Helical" evidence="1">
    <location>
        <begin position="12"/>
        <end position="30"/>
    </location>
</feature>
<reference evidence="2" key="5">
    <citation type="submission" date="2024-05" db="EMBL/GenBank/DDBJ databases">
        <authorList>
            <person name="Sun Q."/>
            <person name="Sedlacek I."/>
        </authorList>
    </citation>
    <scope>NUCLEOTIDE SEQUENCE</scope>
    <source>
        <strain evidence="2">CCM 7403</strain>
    </source>
</reference>
<organism evidence="3 4">
    <name type="scientific">Nocardioides daphniae</name>
    <dbReference type="NCBI Taxonomy" id="402297"/>
    <lineage>
        <taxon>Bacteria</taxon>
        <taxon>Bacillati</taxon>
        <taxon>Actinomycetota</taxon>
        <taxon>Actinomycetes</taxon>
        <taxon>Propionibacteriales</taxon>
        <taxon>Nocardioidaceae</taxon>
        <taxon>Nocardioides</taxon>
    </lineage>
</organism>
<evidence type="ECO:0000256" key="1">
    <source>
        <dbReference type="SAM" id="Phobius"/>
    </source>
</evidence>
<reference evidence="2" key="2">
    <citation type="journal article" date="2014" name="Int. J. Syst. Evol. Microbiol.">
        <title>Complete genome of a new Firmicutes species belonging to the dominant human colonic microbiota ('Ruminococcus bicirculans') reveals two chromosomes and a selective capacity to utilize plant glucans.</title>
        <authorList>
            <consortium name="NISC Comparative Sequencing Program"/>
            <person name="Wegmann U."/>
            <person name="Louis P."/>
            <person name="Goesmann A."/>
            <person name="Henrissat B."/>
            <person name="Duncan S.H."/>
            <person name="Flint H.J."/>
        </authorList>
    </citation>
    <scope>NUCLEOTIDE SEQUENCE</scope>
    <source>
        <strain evidence="2">CCM 7403</strain>
    </source>
</reference>
<gene>
    <name evidence="3" type="ORF">E2C04_06465</name>
    <name evidence="2" type="ORF">GCM10007231_16370</name>
</gene>
<dbReference type="EMBL" id="BMCK01000002">
    <property type="protein sequence ID" value="GGD18027.1"/>
    <property type="molecule type" value="Genomic_DNA"/>
</dbReference>
<keyword evidence="1" id="KW-0472">Membrane</keyword>
<evidence type="ECO:0000313" key="2">
    <source>
        <dbReference type="EMBL" id="GGD18027.1"/>
    </source>
</evidence>
<evidence type="ECO:0000313" key="4">
    <source>
        <dbReference type="Proteomes" id="UP000297025"/>
    </source>
</evidence>